<organism evidence="2">
    <name type="scientific">Nicotiana tabacum</name>
    <name type="common">Common tobacco</name>
    <dbReference type="NCBI Taxonomy" id="4097"/>
    <lineage>
        <taxon>Eukaryota</taxon>
        <taxon>Viridiplantae</taxon>
        <taxon>Streptophyta</taxon>
        <taxon>Embryophyta</taxon>
        <taxon>Tracheophyta</taxon>
        <taxon>Spermatophyta</taxon>
        <taxon>Magnoliopsida</taxon>
        <taxon>eudicotyledons</taxon>
        <taxon>Gunneridae</taxon>
        <taxon>Pentapetalae</taxon>
        <taxon>asterids</taxon>
        <taxon>lamiids</taxon>
        <taxon>Solanales</taxon>
        <taxon>Solanaceae</taxon>
        <taxon>Nicotianoideae</taxon>
        <taxon>Nicotianeae</taxon>
        <taxon>Nicotiana</taxon>
    </lineage>
</organism>
<accession>A0A1S3Y153</accession>
<name>A0A1S3Y153_TOBAC</name>
<proteinExistence type="predicted"/>
<dbReference type="PaxDb" id="4097-A0A1S3Y153"/>
<dbReference type="RefSeq" id="XP_016445948.1">
    <property type="nucleotide sequence ID" value="XM_016590462.1"/>
</dbReference>
<feature type="region of interest" description="Disordered" evidence="1">
    <location>
        <begin position="103"/>
        <end position="122"/>
    </location>
</feature>
<protein>
    <submittedName>
        <fullName evidence="2">Uncharacterized protein</fullName>
    </submittedName>
</protein>
<dbReference type="OrthoDB" id="1306101at2759"/>
<reference evidence="2" key="1">
    <citation type="submission" date="2025-08" db="UniProtKB">
        <authorList>
            <consortium name="RefSeq"/>
        </authorList>
    </citation>
    <scope>IDENTIFICATION</scope>
</reference>
<dbReference type="AlphaFoldDB" id="A0A1S3Y153"/>
<gene>
    <name evidence="2" type="primary">LOC107771132</name>
</gene>
<evidence type="ECO:0000313" key="2">
    <source>
        <dbReference type="RefSeq" id="XP_016445948.1"/>
    </source>
</evidence>
<dbReference type="KEGG" id="nta:107771132"/>
<evidence type="ECO:0000256" key="1">
    <source>
        <dbReference type="SAM" id="MobiDB-lite"/>
    </source>
</evidence>
<sequence length="157" mass="16937">MGCTEHCPSSSQGCTKTFNSTTPLTAIHLQCQQPVMNVIVNAPTTIAIHRNNTNVGNSTPNGNGPAAAAANGGPMPLPIFQQLQQPMAQNHLPLSPLSIRRRAGDVAGTSREQVAPPPRNGPANEQAIIQNLILRFLWKLIQLIMRSIRFCAKGWRA</sequence>